<sequence>MGEGRRIEEALDQIRWARLAQPQKDGLPVLQQKQARVCETFLRAPDRSRHRLAANVYSLSSHAYQWDEAWVELELNVLHPHSHHREPLVGPVVSGELSAAH</sequence>
<dbReference type="EMBL" id="JAHRIN010008506">
    <property type="protein sequence ID" value="MEQ2193507.1"/>
    <property type="molecule type" value="Genomic_DNA"/>
</dbReference>
<evidence type="ECO:0000313" key="2">
    <source>
        <dbReference type="Proteomes" id="UP001434883"/>
    </source>
</evidence>
<proteinExistence type="predicted"/>
<organism evidence="1 2">
    <name type="scientific">Xenoophorus captivus</name>
    <dbReference type="NCBI Taxonomy" id="1517983"/>
    <lineage>
        <taxon>Eukaryota</taxon>
        <taxon>Metazoa</taxon>
        <taxon>Chordata</taxon>
        <taxon>Craniata</taxon>
        <taxon>Vertebrata</taxon>
        <taxon>Euteleostomi</taxon>
        <taxon>Actinopterygii</taxon>
        <taxon>Neopterygii</taxon>
        <taxon>Teleostei</taxon>
        <taxon>Neoteleostei</taxon>
        <taxon>Acanthomorphata</taxon>
        <taxon>Ovalentaria</taxon>
        <taxon>Atherinomorphae</taxon>
        <taxon>Cyprinodontiformes</taxon>
        <taxon>Goodeidae</taxon>
        <taxon>Xenoophorus</taxon>
    </lineage>
</organism>
<reference evidence="1 2" key="1">
    <citation type="submission" date="2021-06" db="EMBL/GenBank/DDBJ databases">
        <authorList>
            <person name="Palmer J.M."/>
        </authorList>
    </citation>
    <scope>NUCLEOTIDE SEQUENCE [LARGE SCALE GENOMIC DNA]</scope>
    <source>
        <strain evidence="1 2">XC_2019</strain>
        <tissue evidence="1">Muscle</tissue>
    </source>
</reference>
<gene>
    <name evidence="1" type="ORF">XENOCAPTIV_000364</name>
</gene>
<name>A0ABV0QDL9_9TELE</name>
<dbReference type="Proteomes" id="UP001434883">
    <property type="component" value="Unassembled WGS sequence"/>
</dbReference>
<keyword evidence="2" id="KW-1185">Reference proteome</keyword>
<protein>
    <submittedName>
        <fullName evidence="1">Uncharacterized protein</fullName>
    </submittedName>
</protein>
<evidence type="ECO:0000313" key="1">
    <source>
        <dbReference type="EMBL" id="MEQ2193507.1"/>
    </source>
</evidence>
<comment type="caution">
    <text evidence="1">The sequence shown here is derived from an EMBL/GenBank/DDBJ whole genome shotgun (WGS) entry which is preliminary data.</text>
</comment>
<accession>A0ABV0QDL9</accession>